<dbReference type="InterPro" id="IPR014729">
    <property type="entry name" value="Rossmann-like_a/b/a_fold"/>
</dbReference>
<evidence type="ECO:0000256" key="3">
    <source>
        <dbReference type="ARBA" id="ARBA00022598"/>
    </source>
</evidence>
<evidence type="ECO:0000313" key="10">
    <source>
        <dbReference type="Proteomes" id="UP000426246"/>
    </source>
</evidence>
<feature type="binding site" evidence="8">
    <location>
        <position position="70"/>
    </location>
    <ligand>
        <name>(R)-pantoate</name>
        <dbReference type="ChEBI" id="CHEBI:15980"/>
    </ligand>
</feature>
<dbReference type="Pfam" id="PF02569">
    <property type="entry name" value="Pantoate_ligase"/>
    <property type="match status" value="1"/>
</dbReference>
<dbReference type="OrthoDB" id="9773087at2"/>
<keyword evidence="5 8" id="KW-0547">Nucleotide-binding</keyword>
<comment type="catalytic activity">
    <reaction evidence="7 8">
        <text>(R)-pantoate + beta-alanine + ATP = (R)-pantothenate + AMP + diphosphate + H(+)</text>
        <dbReference type="Rhea" id="RHEA:10912"/>
        <dbReference type="ChEBI" id="CHEBI:15378"/>
        <dbReference type="ChEBI" id="CHEBI:15980"/>
        <dbReference type="ChEBI" id="CHEBI:29032"/>
        <dbReference type="ChEBI" id="CHEBI:30616"/>
        <dbReference type="ChEBI" id="CHEBI:33019"/>
        <dbReference type="ChEBI" id="CHEBI:57966"/>
        <dbReference type="ChEBI" id="CHEBI:456215"/>
        <dbReference type="EC" id="6.3.2.1"/>
    </reaction>
</comment>
<gene>
    <name evidence="8" type="primary">panC</name>
    <name evidence="9" type="ORF">EHS13_19110</name>
</gene>
<dbReference type="GO" id="GO:0015940">
    <property type="term" value="P:pantothenate biosynthetic process"/>
    <property type="evidence" value="ECO:0007669"/>
    <property type="project" value="UniProtKB-UniRule"/>
</dbReference>
<dbReference type="NCBIfam" id="TIGR00018">
    <property type="entry name" value="panC"/>
    <property type="match status" value="1"/>
</dbReference>
<evidence type="ECO:0000256" key="1">
    <source>
        <dbReference type="ARBA" id="ARBA00004990"/>
    </source>
</evidence>
<feature type="binding site" evidence="8">
    <location>
        <begin position="39"/>
        <end position="46"/>
    </location>
    <ligand>
        <name>ATP</name>
        <dbReference type="ChEBI" id="CHEBI:30616"/>
    </ligand>
</feature>
<comment type="function">
    <text evidence="8">Catalyzes the condensation of pantoate with beta-alanine in an ATP-dependent reaction via a pantoyl-adenylate intermediate.</text>
</comment>
<feature type="binding site" evidence="8">
    <location>
        <position position="70"/>
    </location>
    <ligand>
        <name>beta-alanine</name>
        <dbReference type="ChEBI" id="CHEBI:57966"/>
    </ligand>
</feature>
<dbReference type="AlphaFoldDB" id="A0A6B8RLC4"/>
<keyword evidence="10" id="KW-1185">Reference proteome</keyword>
<keyword evidence="6 8" id="KW-0067">ATP-binding</keyword>
<evidence type="ECO:0000256" key="4">
    <source>
        <dbReference type="ARBA" id="ARBA00022655"/>
    </source>
</evidence>
<dbReference type="EMBL" id="CP034235">
    <property type="protein sequence ID" value="QGQ96839.1"/>
    <property type="molecule type" value="Genomic_DNA"/>
</dbReference>
<comment type="similarity">
    <text evidence="2 8">Belongs to the pantothenate synthetase family.</text>
</comment>
<name>A0A6B8RLC4_9BACL</name>
<feature type="binding site" evidence="8">
    <location>
        <position position="162"/>
    </location>
    <ligand>
        <name>(R)-pantoate</name>
        <dbReference type="ChEBI" id="CHEBI:15980"/>
    </ligand>
</feature>
<dbReference type="NCBIfam" id="TIGR00125">
    <property type="entry name" value="cyt_tran_rel"/>
    <property type="match status" value="1"/>
</dbReference>
<feature type="active site" description="Proton donor" evidence="8">
    <location>
        <position position="46"/>
    </location>
</feature>
<accession>A0A6B8RLC4</accession>
<dbReference type="Gene3D" id="3.40.50.620">
    <property type="entry name" value="HUPs"/>
    <property type="match status" value="1"/>
</dbReference>
<dbReference type="PANTHER" id="PTHR21299">
    <property type="entry name" value="CYTIDYLATE KINASE/PANTOATE-BETA-ALANINE LIGASE"/>
    <property type="match status" value="1"/>
</dbReference>
<dbReference type="Proteomes" id="UP000426246">
    <property type="component" value="Chromosome"/>
</dbReference>
<protein>
    <recommendedName>
        <fullName evidence="8">Pantothenate synthetase</fullName>
        <shortName evidence="8">PS</shortName>
        <ecNumber evidence="8">6.3.2.1</ecNumber>
    </recommendedName>
    <alternativeName>
        <fullName evidence="8">Pantoate--beta-alanine ligase</fullName>
    </alternativeName>
    <alternativeName>
        <fullName evidence="8">Pantoate-activating enzyme</fullName>
    </alternativeName>
</protein>
<evidence type="ECO:0000256" key="2">
    <source>
        <dbReference type="ARBA" id="ARBA00009256"/>
    </source>
</evidence>
<organism evidence="9 10">
    <name type="scientific">Paenibacillus psychroresistens</name>
    <dbReference type="NCBI Taxonomy" id="1778678"/>
    <lineage>
        <taxon>Bacteria</taxon>
        <taxon>Bacillati</taxon>
        <taxon>Bacillota</taxon>
        <taxon>Bacilli</taxon>
        <taxon>Bacillales</taxon>
        <taxon>Paenibacillaceae</taxon>
        <taxon>Paenibacillus</taxon>
    </lineage>
</organism>
<dbReference type="Gene3D" id="3.30.1300.10">
    <property type="entry name" value="Pantoate-beta-alanine ligase, C-terminal domain"/>
    <property type="match status" value="1"/>
</dbReference>
<comment type="pathway">
    <text evidence="1 8">Cofactor biosynthesis; (R)-pantothenate biosynthesis; (R)-pantothenate from (R)-pantoate and beta-alanine: step 1/1.</text>
</comment>
<dbReference type="SUPFAM" id="SSF52374">
    <property type="entry name" value="Nucleotidylyl transferase"/>
    <property type="match status" value="1"/>
</dbReference>
<comment type="miscellaneous">
    <text evidence="8">The reaction proceeds by a bi uni uni bi ping pong mechanism.</text>
</comment>
<feature type="binding site" evidence="8">
    <location>
        <position position="185"/>
    </location>
    <ligand>
        <name>ATP</name>
        <dbReference type="ChEBI" id="CHEBI:30616"/>
    </ligand>
</feature>
<dbReference type="GO" id="GO:0005524">
    <property type="term" value="F:ATP binding"/>
    <property type="evidence" value="ECO:0007669"/>
    <property type="project" value="UniProtKB-KW"/>
</dbReference>
<dbReference type="InterPro" id="IPR004821">
    <property type="entry name" value="Cyt_trans-like"/>
</dbReference>
<dbReference type="InterPro" id="IPR003721">
    <property type="entry name" value="Pantoate_ligase"/>
</dbReference>
<dbReference type="PANTHER" id="PTHR21299:SF1">
    <property type="entry name" value="PANTOATE--BETA-ALANINE LIGASE"/>
    <property type="match status" value="1"/>
</dbReference>
<dbReference type="FunFam" id="3.40.50.620:FF:000013">
    <property type="entry name" value="Pantothenate synthetase"/>
    <property type="match status" value="1"/>
</dbReference>
<comment type="subcellular location">
    <subcellularLocation>
        <location evidence="8">Cytoplasm</location>
    </subcellularLocation>
</comment>
<dbReference type="CDD" id="cd00560">
    <property type="entry name" value="PanC"/>
    <property type="match status" value="1"/>
</dbReference>
<keyword evidence="8" id="KW-0963">Cytoplasm</keyword>
<evidence type="ECO:0000256" key="5">
    <source>
        <dbReference type="ARBA" id="ARBA00022741"/>
    </source>
</evidence>
<dbReference type="RefSeq" id="WP_155701921.1">
    <property type="nucleotide sequence ID" value="NZ_CP034235.1"/>
</dbReference>
<keyword evidence="3 8" id="KW-0436">Ligase</keyword>
<dbReference type="KEGG" id="ppsc:EHS13_19110"/>
<dbReference type="InterPro" id="IPR042176">
    <property type="entry name" value="Pantoate_ligase_C"/>
</dbReference>
<dbReference type="HAMAP" id="MF_00158">
    <property type="entry name" value="PanC"/>
    <property type="match status" value="1"/>
</dbReference>
<feature type="binding site" evidence="8">
    <location>
        <begin position="156"/>
        <end position="159"/>
    </location>
    <ligand>
        <name>ATP</name>
        <dbReference type="ChEBI" id="CHEBI:30616"/>
    </ligand>
</feature>
<dbReference type="UniPathway" id="UPA00028">
    <property type="reaction ID" value="UER00005"/>
</dbReference>
<evidence type="ECO:0000313" key="9">
    <source>
        <dbReference type="EMBL" id="QGQ96839.1"/>
    </source>
</evidence>
<evidence type="ECO:0000256" key="6">
    <source>
        <dbReference type="ARBA" id="ARBA00022840"/>
    </source>
</evidence>
<sequence length="295" mass="32953">MEVIQTVAELRSKLNERKKHYTNSQASNYNSGVGFVPTMGFLHAGHASLLQQARQDCDIVVLSIFVNPLQFGPKEDFERYPRDPERDLALARQAEVDYVFMPETAEMYPEPIKTMIKVSDLTDKLDGASRPGHFDGVATVVAKLLHIVEPDRVYFGLKDAQQVVVIQRMVKDLHMRTVVVPCSIVREADGLAMSSRNVYLSAEERKQSLVLSQALNQVSGWLEASGEIKALEQQLTAYIQTAALAEIDYVKALSYPSLLEIAHIKDVKAGERLIVALAVKFGRTRLIDNNLLDVN</sequence>
<keyword evidence="4 8" id="KW-0566">Pantothenate biosynthesis</keyword>
<proteinExistence type="inferred from homology"/>
<evidence type="ECO:0000256" key="7">
    <source>
        <dbReference type="ARBA" id="ARBA00048258"/>
    </source>
</evidence>
<dbReference type="GO" id="GO:0004592">
    <property type="term" value="F:pantoate-beta-alanine ligase activity"/>
    <property type="evidence" value="ECO:0007669"/>
    <property type="project" value="UniProtKB-UniRule"/>
</dbReference>
<evidence type="ECO:0000256" key="8">
    <source>
        <dbReference type="HAMAP-Rule" id="MF_00158"/>
    </source>
</evidence>
<reference evidence="10" key="1">
    <citation type="submission" date="2018-11" db="EMBL/GenBank/DDBJ databases">
        <title>Complete genome sequence of Paenibacillus sp. ML311-T8.</title>
        <authorList>
            <person name="Nam Y.-D."/>
            <person name="Kang J."/>
            <person name="Chung W.-H."/>
            <person name="Park Y.S."/>
        </authorList>
    </citation>
    <scope>NUCLEOTIDE SEQUENCE [LARGE SCALE GENOMIC DNA]</scope>
    <source>
        <strain evidence="10">ML311-T8</strain>
    </source>
</reference>
<dbReference type="EC" id="6.3.2.1" evidence="8"/>
<comment type="subunit">
    <text evidence="8">Homodimer.</text>
</comment>
<dbReference type="GO" id="GO:0005829">
    <property type="term" value="C:cytosol"/>
    <property type="evidence" value="ECO:0007669"/>
    <property type="project" value="TreeGrafter"/>
</dbReference>
<feature type="binding site" evidence="8">
    <location>
        <begin position="193"/>
        <end position="196"/>
    </location>
    <ligand>
        <name>ATP</name>
        <dbReference type="ChEBI" id="CHEBI:30616"/>
    </ligand>
</feature>